<name>A0A3M0FWT7_9FLAO</name>
<dbReference type="InterPro" id="IPR050250">
    <property type="entry name" value="Macrolide_Exporter_MacB"/>
</dbReference>
<feature type="transmembrane region" description="Helical" evidence="7">
    <location>
        <begin position="423"/>
        <end position="446"/>
    </location>
</feature>
<keyword evidence="5 7" id="KW-0472">Membrane</keyword>
<dbReference type="Pfam" id="PF02687">
    <property type="entry name" value="FtsX"/>
    <property type="match status" value="2"/>
</dbReference>
<accession>A0A3M0FWT7</accession>
<dbReference type="InterPro" id="IPR003838">
    <property type="entry name" value="ABC3_permease_C"/>
</dbReference>
<evidence type="ECO:0000256" key="7">
    <source>
        <dbReference type="SAM" id="Phobius"/>
    </source>
</evidence>
<evidence type="ECO:0000256" key="5">
    <source>
        <dbReference type="ARBA" id="ARBA00023136"/>
    </source>
</evidence>
<feature type="transmembrane region" description="Helical" evidence="7">
    <location>
        <begin position="379"/>
        <end position="402"/>
    </location>
</feature>
<dbReference type="OrthoDB" id="8740261at2"/>
<evidence type="ECO:0000256" key="6">
    <source>
        <dbReference type="ARBA" id="ARBA00038076"/>
    </source>
</evidence>
<sequence length="799" mass="89497">MFKNNLKIAWRNLRNNKVYSFINIFGLALGLTVTIIIGLWIADEFDYDNHFENKHRIARVMQHQTVNGEVQSNETIPLALEFQLRDNFGDVFENIVMSSRNNGRYLSVGDKVISSRGRFMQESATSLLELEMIEGTRGGLKAKNSILLSQTTAKSLFGNDNAVGRVIVSNNEHSMEVTGVYKDIPANNSFTDLGFLMTFEHYKDVRWSWLENQDTNWDYNSFDLFVKLSENADLTAVNTRIENVKKDNDPRGDTFDPRLFVFPMTDWYLYGQFENGVQAGGRIDNVWLFGLIGLFVLILASINFMNLSTARSEKRALEVGIRKSIGSSRSQLINQFLSESFLVVVFAYIIAIGLVLLSINSFNLLAGKTVSFPWTNPVFWGVSILFIILTAFISGSYPAFYLSSFKPIKVLKGTFKMGRNASLPRKVLVVTQFTVSIALIIGTLVVKNQIDFSKNRPVGLDTAQLIQIPTSSQDFSEKYEMMRNQFLQSGAVSQMGWGTSPSTTIWNYSSGFVWDGKPADFDESFAQMAISFDYMDAVGMEIAKGRFFSRDFATDSTSVILNETAVAYMGIEDPVGKFIRFKDPDPNDIPMQIVGVVKDVVNESAYEPVYPQMYLFGHGTGGYYFVRLKEDKAIGESLSTIENIFKSNFPDLPFSYDFVDDEYAQNFIAEERIASLSSIFTLLAILISCLGLFGLASFVAEQRTKEIGVRKVLGATVTNLWILLSKDFVILVGIALLIAAPLAYYFMSGWVEKFSYRTDISAEIFLIAGAGALLITIITVSFQAIKAAVANPVKSLRTE</sequence>
<dbReference type="PANTHER" id="PTHR30572:SF4">
    <property type="entry name" value="ABC TRANSPORTER PERMEASE YTRF"/>
    <property type="match status" value="1"/>
</dbReference>
<dbReference type="Pfam" id="PF12704">
    <property type="entry name" value="MacB_PCD"/>
    <property type="match status" value="2"/>
</dbReference>
<dbReference type="PANTHER" id="PTHR30572">
    <property type="entry name" value="MEMBRANE COMPONENT OF TRANSPORTER-RELATED"/>
    <property type="match status" value="1"/>
</dbReference>
<protein>
    <submittedName>
        <fullName evidence="10">FtsX-like permease family protein</fullName>
    </submittedName>
</protein>
<feature type="domain" description="ABC3 transporter permease C-terminal" evidence="8">
    <location>
        <begin position="291"/>
        <end position="405"/>
    </location>
</feature>
<keyword evidence="11" id="KW-1185">Reference proteome</keyword>
<evidence type="ECO:0000256" key="1">
    <source>
        <dbReference type="ARBA" id="ARBA00004651"/>
    </source>
</evidence>
<keyword evidence="3 7" id="KW-0812">Transmembrane</keyword>
<gene>
    <name evidence="10" type="ORF">EAX61_12195</name>
</gene>
<comment type="subcellular location">
    <subcellularLocation>
        <location evidence="1">Cell membrane</location>
        <topology evidence="1">Multi-pass membrane protein</topology>
    </subcellularLocation>
</comment>
<dbReference type="Proteomes" id="UP000281985">
    <property type="component" value="Unassembled WGS sequence"/>
</dbReference>
<proteinExistence type="inferred from homology"/>
<dbReference type="AlphaFoldDB" id="A0A3M0FWT7"/>
<feature type="transmembrane region" description="Helical" evidence="7">
    <location>
        <begin position="286"/>
        <end position="305"/>
    </location>
</feature>
<feature type="domain" description="MacB-like periplasmic core" evidence="9">
    <location>
        <begin position="528"/>
        <end position="632"/>
    </location>
</feature>
<evidence type="ECO:0000259" key="9">
    <source>
        <dbReference type="Pfam" id="PF12704"/>
    </source>
</evidence>
<comment type="caution">
    <text evidence="10">The sequence shown here is derived from an EMBL/GenBank/DDBJ whole genome shotgun (WGS) entry which is preliminary data.</text>
</comment>
<evidence type="ECO:0000256" key="4">
    <source>
        <dbReference type="ARBA" id="ARBA00022989"/>
    </source>
</evidence>
<evidence type="ECO:0000256" key="3">
    <source>
        <dbReference type="ARBA" id="ARBA00022692"/>
    </source>
</evidence>
<keyword evidence="4 7" id="KW-1133">Transmembrane helix</keyword>
<evidence type="ECO:0000313" key="10">
    <source>
        <dbReference type="EMBL" id="RMB57124.1"/>
    </source>
</evidence>
<evidence type="ECO:0000256" key="2">
    <source>
        <dbReference type="ARBA" id="ARBA00022475"/>
    </source>
</evidence>
<feature type="domain" description="MacB-like periplasmic core" evidence="9">
    <location>
        <begin position="20"/>
        <end position="243"/>
    </location>
</feature>
<comment type="similarity">
    <text evidence="6">Belongs to the ABC-4 integral membrane protein family.</text>
</comment>
<dbReference type="GO" id="GO:0022857">
    <property type="term" value="F:transmembrane transporter activity"/>
    <property type="evidence" value="ECO:0007669"/>
    <property type="project" value="TreeGrafter"/>
</dbReference>
<feature type="transmembrane region" description="Helical" evidence="7">
    <location>
        <begin position="679"/>
        <end position="700"/>
    </location>
</feature>
<feature type="transmembrane region" description="Helical" evidence="7">
    <location>
        <begin position="720"/>
        <end position="744"/>
    </location>
</feature>
<evidence type="ECO:0000259" key="8">
    <source>
        <dbReference type="Pfam" id="PF02687"/>
    </source>
</evidence>
<dbReference type="InterPro" id="IPR025857">
    <property type="entry name" value="MacB_PCD"/>
</dbReference>
<feature type="transmembrane region" description="Helical" evidence="7">
    <location>
        <begin position="764"/>
        <end position="785"/>
    </location>
</feature>
<dbReference type="GO" id="GO:0005886">
    <property type="term" value="C:plasma membrane"/>
    <property type="evidence" value="ECO:0007669"/>
    <property type="project" value="UniProtKB-SubCell"/>
</dbReference>
<organism evidence="10 11">
    <name type="scientific">Dokdonia sinensis</name>
    <dbReference type="NCBI Taxonomy" id="2479847"/>
    <lineage>
        <taxon>Bacteria</taxon>
        <taxon>Pseudomonadati</taxon>
        <taxon>Bacteroidota</taxon>
        <taxon>Flavobacteriia</taxon>
        <taxon>Flavobacteriales</taxon>
        <taxon>Flavobacteriaceae</taxon>
        <taxon>Dokdonia</taxon>
    </lineage>
</organism>
<reference evidence="10 11" key="1">
    <citation type="submission" date="2018-10" db="EMBL/GenBank/DDBJ databases">
        <title>Dokdonia luteus sp. nov., isolated from sea water.</title>
        <authorList>
            <person name="Zhou L.Y."/>
            <person name="Du Z.J."/>
        </authorList>
    </citation>
    <scope>NUCLEOTIDE SEQUENCE [LARGE SCALE GENOMIC DNA]</scope>
    <source>
        <strain evidence="10 11">SH27</strain>
    </source>
</reference>
<dbReference type="EMBL" id="REFV01000012">
    <property type="protein sequence ID" value="RMB57124.1"/>
    <property type="molecule type" value="Genomic_DNA"/>
</dbReference>
<feature type="transmembrane region" description="Helical" evidence="7">
    <location>
        <begin position="336"/>
        <end position="359"/>
    </location>
</feature>
<keyword evidence="2" id="KW-1003">Cell membrane</keyword>
<evidence type="ECO:0000313" key="11">
    <source>
        <dbReference type="Proteomes" id="UP000281985"/>
    </source>
</evidence>
<feature type="domain" description="ABC3 transporter permease C-terminal" evidence="8">
    <location>
        <begin position="679"/>
        <end position="791"/>
    </location>
</feature>
<dbReference type="RefSeq" id="WP_121917980.1">
    <property type="nucleotide sequence ID" value="NZ_REFV01000012.1"/>
</dbReference>
<feature type="transmembrane region" description="Helical" evidence="7">
    <location>
        <begin position="21"/>
        <end position="42"/>
    </location>
</feature>